<dbReference type="CDD" id="cd03019">
    <property type="entry name" value="DsbA_DsbA"/>
    <property type="match status" value="1"/>
</dbReference>
<name>A0A2W5KKN0_9GAMM</name>
<dbReference type="EMBL" id="QFPO01000005">
    <property type="protein sequence ID" value="PZQ16414.1"/>
    <property type="molecule type" value="Genomic_DNA"/>
</dbReference>
<feature type="chain" id="PRO_5016011412" description="Thiol:disulfide interchange protein" evidence="9">
    <location>
        <begin position="21"/>
        <end position="221"/>
    </location>
</feature>
<evidence type="ECO:0000313" key="11">
    <source>
        <dbReference type="EMBL" id="PZQ16414.1"/>
    </source>
</evidence>
<comment type="similarity">
    <text evidence="2">Belongs to the thioredoxin family. DsbA subfamily.</text>
</comment>
<evidence type="ECO:0000256" key="2">
    <source>
        <dbReference type="ARBA" id="ARBA00005791"/>
    </source>
</evidence>
<dbReference type="Gene3D" id="3.40.30.10">
    <property type="entry name" value="Glutaredoxin"/>
    <property type="match status" value="1"/>
</dbReference>
<accession>A0A2W5KKN0</accession>
<dbReference type="Pfam" id="PF01323">
    <property type="entry name" value="DSBA"/>
    <property type="match status" value="1"/>
</dbReference>
<evidence type="ECO:0000256" key="8">
    <source>
        <dbReference type="PIRSR" id="PIRSR001488-1"/>
    </source>
</evidence>
<protein>
    <recommendedName>
        <fullName evidence="7">Thiol:disulfide interchange protein</fullName>
    </recommendedName>
</protein>
<dbReference type="AlphaFoldDB" id="A0A2W5KKN0"/>
<evidence type="ECO:0000256" key="7">
    <source>
        <dbReference type="PIRNR" id="PIRNR001488"/>
    </source>
</evidence>
<dbReference type="PIRSF" id="PIRSF001488">
    <property type="entry name" value="Tdi_protein"/>
    <property type="match status" value="1"/>
</dbReference>
<evidence type="ECO:0000256" key="5">
    <source>
        <dbReference type="ARBA" id="ARBA00023157"/>
    </source>
</evidence>
<keyword evidence="5 7" id="KW-1015">Disulfide bond</keyword>
<dbReference type="PANTHER" id="PTHR35891:SF2">
    <property type="entry name" value="THIOL:DISULFIDE INTERCHANGE PROTEIN DSBA"/>
    <property type="match status" value="1"/>
</dbReference>
<evidence type="ECO:0000259" key="10">
    <source>
        <dbReference type="PROSITE" id="PS51352"/>
    </source>
</evidence>
<evidence type="ECO:0000256" key="4">
    <source>
        <dbReference type="ARBA" id="ARBA00022764"/>
    </source>
</evidence>
<dbReference type="GO" id="GO:0042597">
    <property type="term" value="C:periplasmic space"/>
    <property type="evidence" value="ECO:0007669"/>
    <property type="project" value="UniProtKB-SubCell"/>
</dbReference>
<dbReference type="PROSITE" id="PS51352">
    <property type="entry name" value="THIOREDOXIN_2"/>
    <property type="match status" value="1"/>
</dbReference>
<evidence type="ECO:0000256" key="3">
    <source>
        <dbReference type="ARBA" id="ARBA00022729"/>
    </source>
</evidence>
<dbReference type="InterPro" id="IPR013766">
    <property type="entry name" value="Thioredoxin_domain"/>
</dbReference>
<sequence length="221" mass="24340">MLRSITLLLTGLLAVTACHADDKAPAKAAAPTQWVEGTHYFPIDPPQPTSSGDKIEVLEVFSYACVHCAHFEPYAQQLKKELPAYAAFSAMPAIFNPSWEPFARAYYASQSLGVLDKTHQALFDALHRDREPIRDINDLAQFYARHGVEANKFLSAAGSFEVESKMARSRQAVPQYGVDGTPTIIVAGKYRITGQSAGGFPQVVELTRYLVEREHAANGKR</sequence>
<proteinExistence type="inferred from homology"/>
<comment type="caution">
    <text evidence="11">The sequence shown here is derived from an EMBL/GenBank/DDBJ whole genome shotgun (WGS) entry which is preliminary data.</text>
</comment>
<evidence type="ECO:0000256" key="6">
    <source>
        <dbReference type="ARBA" id="ARBA00023284"/>
    </source>
</evidence>
<keyword evidence="6" id="KW-0676">Redox-active center</keyword>
<organism evidence="11 12">
    <name type="scientific">Rhodanobacter denitrificans</name>
    <dbReference type="NCBI Taxonomy" id="666685"/>
    <lineage>
        <taxon>Bacteria</taxon>
        <taxon>Pseudomonadati</taxon>
        <taxon>Pseudomonadota</taxon>
        <taxon>Gammaproteobacteria</taxon>
        <taxon>Lysobacterales</taxon>
        <taxon>Rhodanobacteraceae</taxon>
        <taxon>Rhodanobacter</taxon>
    </lineage>
</organism>
<evidence type="ECO:0000256" key="1">
    <source>
        <dbReference type="ARBA" id="ARBA00004418"/>
    </source>
</evidence>
<feature type="domain" description="Thioredoxin" evidence="10">
    <location>
        <begin position="18"/>
        <end position="212"/>
    </location>
</feature>
<dbReference type="PROSITE" id="PS51257">
    <property type="entry name" value="PROKAR_LIPOPROTEIN"/>
    <property type="match status" value="1"/>
</dbReference>
<evidence type="ECO:0000256" key="9">
    <source>
        <dbReference type="SAM" id="SignalP"/>
    </source>
</evidence>
<dbReference type="InterPro" id="IPR023205">
    <property type="entry name" value="DsbA/DsbL"/>
</dbReference>
<dbReference type="InterPro" id="IPR050824">
    <property type="entry name" value="Thiol_disulfide_DsbA"/>
</dbReference>
<keyword evidence="3 9" id="KW-0732">Signal</keyword>
<dbReference type="SUPFAM" id="SSF52833">
    <property type="entry name" value="Thioredoxin-like"/>
    <property type="match status" value="1"/>
</dbReference>
<dbReference type="GO" id="GO:0016491">
    <property type="term" value="F:oxidoreductase activity"/>
    <property type="evidence" value="ECO:0007669"/>
    <property type="project" value="InterPro"/>
</dbReference>
<dbReference type="InterPro" id="IPR036249">
    <property type="entry name" value="Thioredoxin-like_sf"/>
</dbReference>
<dbReference type="PANTHER" id="PTHR35891">
    <property type="entry name" value="THIOL:DISULFIDE INTERCHANGE PROTEIN DSBA"/>
    <property type="match status" value="1"/>
</dbReference>
<keyword evidence="4 7" id="KW-0574">Periplasm</keyword>
<evidence type="ECO:0000313" key="12">
    <source>
        <dbReference type="Proteomes" id="UP000249046"/>
    </source>
</evidence>
<feature type="signal peptide" evidence="9">
    <location>
        <begin position="1"/>
        <end position="20"/>
    </location>
</feature>
<dbReference type="Proteomes" id="UP000249046">
    <property type="component" value="Unassembled WGS sequence"/>
</dbReference>
<feature type="disulfide bond" description="Redox-active" evidence="8">
    <location>
        <begin position="65"/>
        <end position="68"/>
    </location>
</feature>
<comment type="subcellular location">
    <subcellularLocation>
        <location evidence="1 7">Periplasm</location>
    </subcellularLocation>
</comment>
<dbReference type="InterPro" id="IPR001853">
    <property type="entry name" value="DSBA-like_thioredoxin_dom"/>
</dbReference>
<gene>
    <name evidence="11" type="ORF">DI564_07205</name>
</gene>
<reference evidence="11 12" key="1">
    <citation type="submission" date="2017-08" db="EMBL/GenBank/DDBJ databases">
        <title>Infants hospitalized years apart are colonized by the same room-sourced microbial strains.</title>
        <authorList>
            <person name="Brooks B."/>
            <person name="Olm M.R."/>
            <person name="Firek B.A."/>
            <person name="Baker R."/>
            <person name="Thomas B.C."/>
            <person name="Morowitz M.J."/>
            <person name="Banfield J.F."/>
        </authorList>
    </citation>
    <scope>NUCLEOTIDE SEQUENCE [LARGE SCALE GENOMIC DNA]</scope>
    <source>
        <strain evidence="11">S2_005_003_R2_42</strain>
    </source>
</reference>